<dbReference type="VEuPathDB" id="FungiDB:A1Q1_03119"/>
<keyword evidence="1" id="KW-0489">Methyltransferase</keyword>
<dbReference type="Pfam" id="PF13649">
    <property type="entry name" value="Methyltransf_25"/>
    <property type="match status" value="1"/>
</dbReference>
<organism evidence="4 5">
    <name type="scientific">Trichosporon asahii var. asahii (strain ATCC 90039 / CBS 2479 / JCM 2466 / KCTC 7840 / NBRC 103889/ NCYC 2677 / UAMH 7654)</name>
    <name type="common">Yeast</name>
    <dbReference type="NCBI Taxonomy" id="1186058"/>
    <lineage>
        <taxon>Eukaryota</taxon>
        <taxon>Fungi</taxon>
        <taxon>Dikarya</taxon>
        <taxon>Basidiomycota</taxon>
        <taxon>Agaricomycotina</taxon>
        <taxon>Tremellomycetes</taxon>
        <taxon>Trichosporonales</taxon>
        <taxon>Trichosporonaceae</taxon>
        <taxon>Trichosporon</taxon>
    </lineage>
</organism>
<dbReference type="GO" id="GO:0008168">
    <property type="term" value="F:methyltransferase activity"/>
    <property type="evidence" value="ECO:0007669"/>
    <property type="project" value="UniProtKB-KW"/>
</dbReference>
<dbReference type="CDD" id="cd02440">
    <property type="entry name" value="AdoMet_MTases"/>
    <property type="match status" value="1"/>
</dbReference>
<dbReference type="HOGENOM" id="CLU_090201_3_1_1"/>
<dbReference type="SUPFAM" id="SSF53335">
    <property type="entry name" value="S-adenosyl-L-methionine-dependent methyltransferases"/>
    <property type="match status" value="1"/>
</dbReference>
<protein>
    <recommendedName>
        <fullName evidence="3">Methyltransferase domain-containing protein</fullName>
    </recommendedName>
</protein>
<dbReference type="AlphaFoldDB" id="J4UL51"/>
<proteinExistence type="predicted"/>
<dbReference type="EMBL" id="ALBS01000021">
    <property type="protein sequence ID" value="EJT52665.1"/>
    <property type="molecule type" value="Genomic_DNA"/>
</dbReference>
<reference evidence="4 5" key="1">
    <citation type="journal article" date="2012" name="Eukaryot. Cell">
        <title>Draft genome sequence of CBS 2479, the standard type strain of Trichosporon asahii.</title>
        <authorList>
            <person name="Yang R.Y."/>
            <person name="Li H.T."/>
            <person name="Zhu H."/>
            <person name="Zhou G.P."/>
            <person name="Wang M."/>
            <person name="Wang L."/>
        </authorList>
    </citation>
    <scope>NUCLEOTIDE SEQUENCE [LARGE SCALE GENOMIC DNA]</scope>
    <source>
        <strain evidence="5">ATCC 90039 / CBS 2479 / JCM 2466 / KCTC 7840 / NCYC 2677 / UAMH 7654</strain>
    </source>
</reference>
<dbReference type="GeneID" id="25986632"/>
<dbReference type="Gene3D" id="3.40.50.150">
    <property type="entry name" value="Vaccinia Virus protein VP39"/>
    <property type="match status" value="1"/>
</dbReference>
<evidence type="ECO:0000259" key="3">
    <source>
        <dbReference type="Pfam" id="PF13649"/>
    </source>
</evidence>
<dbReference type="KEGG" id="tasa:A1Q1_03119"/>
<dbReference type="Proteomes" id="UP000002748">
    <property type="component" value="Unassembled WGS sequence"/>
</dbReference>
<keyword evidence="2" id="KW-0808">Transferase</keyword>
<dbReference type="OrthoDB" id="10017101at2759"/>
<sequence length="211" mass="22669">MSAQNPAEGGNSFLSAVYAAKSPQELQGVYNDWAASYDTDLDSLGYTAPQKAADVLASVLPPTPETRILDAGCGTGLVGSALSRHGYRHIDGADLSPGMLRQAQKTGAYENLNEVDLSKPLEGTDYDAVICVGTLTEGHVGPEALEHFADAVKTGGYVVATVLGTIWEPRYREFVDGLVKRGKVRVVSQDETEYRPGFPIKLRVVVLQRTK</sequence>
<evidence type="ECO:0000313" key="5">
    <source>
        <dbReference type="Proteomes" id="UP000002748"/>
    </source>
</evidence>
<comment type="caution">
    <text evidence="4">The sequence shown here is derived from an EMBL/GenBank/DDBJ whole genome shotgun (WGS) entry which is preliminary data.</text>
</comment>
<name>J4UL51_TRIAS</name>
<dbReference type="PANTHER" id="PTHR43861:SF1">
    <property type="entry name" value="TRANS-ACONITATE 2-METHYLTRANSFERASE"/>
    <property type="match status" value="1"/>
</dbReference>
<evidence type="ECO:0000256" key="2">
    <source>
        <dbReference type="ARBA" id="ARBA00022679"/>
    </source>
</evidence>
<evidence type="ECO:0000256" key="1">
    <source>
        <dbReference type="ARBA" id="ARBA00022603"/>
    </source>
</evidence>
<dbReference type="InterPro" id="IPR041698">
    <property type="entry name" value="Methyltransf_25"/>
</dbReference>
<accession>J4UL51</accession>
<dbReference type="PANTHER" id="PTHR43861">
    <property type="entry name" value="TRANS-ACONITATE 2-METHYLTRANSFERASE-RELATED"/>
    <property type="match status" value="1"/>
</dbReference>
<evidence type="ECO:0000313" key="4">
    <source>
        <dbReference type="EMBL" id="EJT52665.1"/>
    </source>
</evidence>
<gene>
    <name evidence="4" type="ORF">A1Q1_03119</name>
</gene>
<dbReference type="InterPro" id="IPR029063">
    <property type="entry name" value="SAM-dependent_MTases_sf"/>
</dbReference>
<dbReference type="GO" id="GO:0032259">
    <property type="term" value="P:methylation"/>
    <property type="evidence" value="ECO:0007669"/>
    <property type="project" value="UniProtKB-KW"/>
</dbReference>
<feature type="domain" description="Methyltransferase" evidence="3">
    <location>
        <begin position="68"/>
        <end position="156"/>
    </location>
</feature>
<dbReference type="RefSeq" id="XP_014183684.1">
    <property type="nucleotide sequence ID" value="XM_014328209.1"/>
</dbReference>